<gene>
    <name evidence="1" type="ORF">GQR91_19035</name>
</gene>
<evidence type="ECO:0008006" key="3">
    <source>
        <dbReference type="Google" id="ProtNLM"/>
    </source>
</evidence>
<name>A0A6N8LXS8_9SPHN</name>
<dbReference type="RefSeq" id="WP_149683029.1">
    <property type="nucleotide sequence ID" value="NZ_FNBI01000007.1"/>
</dbReference>
<sequence>MAEIFRQSSIGAVAIIDDAFDSPEQSMTAAATQALFDELSQDQDLLAGFIAAGHDLQTIDHLTLEAIVAVKATAKHNAAAQAAWNHVKVFAEARRTALDEFAVDLSEDLKVSVEKISAASLSSADTATESKNPVDDAVDVVFLDYELQEGEEEGTLSSEIVDRIYRQFAGKEKAPLVILMSSKKLDDKALAAFQRRTKVLSGMFYFVPKDELFDKEKRHYRLAAFAKSLATGRTLQRFVTGVEAELKTIQAKVFADVRSLSIGDFAFLQKLRLHEDGQPLGEYLLWLMNAHLVKELLVSGGVRAVESKVNALSFEDLPPTQSKPSISLATLYSSAVLRPMGALPEHATDQAEYLQFGDLFRKKKGKQVWMCITAPCDLAFSPTRPIRSGRSILFLPGTLQPIDKAMKPFEQRQPRTELVRIDDKAFRIIWDPKEVARADWSDIHAWKTGLEVERIARLNTPFALEIQRSFASDLTRIGMPAPPPFYNPTRVRLVVLDEQGKEVELTASNRCDGYLSGDERGMRLVMGESFMDALPEMLGKAEQILEKRFKAVEAKRAGGKATPGNVANAEAARDKVAAARKDAETLSALKGPFQVPLANRVDAFLDELLAIAGEGDADSSDHIPLRLTILPVEDAPEAAQAA</sequence>
<proteinExistence type="predicted"/>
<organism evidence="1 2">
    <name type="scientific">Sphingomonas carotinifaciens</name>
    <dbReference type="NCBI Taxonomy" id="1166323"/>
    <lineage>
        <taxon>Bacteria</taxon>
        <taxon>Pseudomonadati</taxon>
        <taxon>Pseudomonadota</taxon>
        <taxon>Alphaproteobacteria</taxon>
        <taxon>Sphingomonadales</taxon>
        <taxon>Sphingomonadaceae</taxon>
        <taxon>Sphingomonas</taxon>
    </lineage>
</organism>
<evidence type="ECO:0000313" key="2">
    <source>
        <dbReference type="Proteomes" id="UP000436801"/>
    </source>
</evidence>
<evidence type="ECO:0000313" key="1">
    <source>
        <dbReference type="EMBL" id="MWC45715.1"/>
    </source>
</evidence>
<dbReference type="OrthoDB" id="8478355at2"/>
<dbReference type="AlphaFoldDB" id="A0A6N8LXS8"/>
<dbReference type="Proteomes" id="UP000436801">
    <property type="component" value="Unassembled WGS sequence"/>
</dbReference>
<accession>A0A6N8LXS8</accession>
<comment type="caution">
    <text evidence="1">The sequence shown here is derived from an EMBL/GenBank/DDBJ whole genome shotgun (WGS) entry which is preliminary data.</text>
</comment>
<protein>
    <recommendedName>
        <fullName evidence="3">Response receiver domain-containing protein</fullName>
    </recommendedName>
</protein>
<dbReference type="EMBL" id="WSUT01000007">
    <property type="protein sequence ID" value="MWC45715.1"/>
    <property type="molecule type" value="Genomic_DNA"/>
</dbReference>
<reference evidence="1 2" key="1">
    <citation type="submission" date="2019-12" db="EMBL/GenBank/DDBJ databases">
        <authorList>
            <person name="Zheng J."/>
        </authorList>
    </citation>
    <scope>NUCLEOTIDE SEQUENCE [LARGE SCALE GENOMIC DNA]</scope>
    <source>
        <strain evidence="1 2">DSM 27347</strain>
    </source>
</reference>